<keyword evidence="3" id="KW-1185">Reference proteome</keyword>
<name>A0A317EL17_9SPHI</name>
<dbReference type="Proteomes" id="UP000245379">
    <property type="component" value="Unassembled WGS sequence"/>
</dbReference>
<dbReference type="OrthoDB" id="196808at2"/>
<dbReference type="Pfam" id="PF13657">
    <property type="entry name" value="Couple_hipA"/>
    <property type="match status" value="1"/>
</dbReference>
<dbReference type="EMBL" id="QGNZ01000002">
    <property type="protein sequence ID" value="PWS27540.1"/>
    <property type="molecule type" value="Genomic_DNA"/>
</dbReference>
<protein>
    <recommendedName>
        <fullName evidence="1">HipA N-terminal subdomain 1 domain-containing protein</fullName>
    </recommendedName>
</protein>
<evidence type="ECO:0000313" key="2">
    <source>
        <dbReference type="EMBL" id="PWS27540.1"/>
    </source>
</evidence>
<evidence type="ECO:0000313" key="3">
    <source>
        <dbReference type="Proteomes" id="UP000245379"/>
    </source>
</evidence>
<dbReference type="NCBIfam" id="TIGR03071">
    <property type="entry name" value="couple_hipA"/>
    <property type="match status" value="1"/>
</dbReference>
<reference evidence="2 3" key="1">
    <citation type="submission" date="2018-05" db="EMBL/GenBank/DDBJ databases">
        <title>Pedobacter paludis sp. nov., isolated from wetland soil.</title>
        <authorList>
            <person name="Zhang Y."/>
            <person name="Wang G."/>
        </authorList>
    </citation>
    <scope>NUCLEOTIDE SEQUENCE [LARGE SCALE GENOMIC DNA]</scope>
    <source>
        <strain evidence="2 3">KCTC22721</strain>
    </source>
</reference>
<evidence type="ECO:0000259" key="1">
    <source>
        <dbReference type="Pfam" id="PF13657"/>
    </source>
</evidence>
<organism evidence="2 3">
    <name type="scientific">Pedobacter yonginense</name>
    <dbReference type="NCBI Taxonomy" id="651869"/>
    <lineage>
        <taxon>Bacteria</taxon>
        <taxon>Pseudomonadati</taxon>
        <taxon>Bacteroidota</taxon>
        <taxon>Sphingobacteriia</taxon>
        <taxon>Sphingobacteriales</taxon>
        <taxon>Sphingobacteriaceae</taxon>
        <taxon>Pedobacter</taxon>
    </lineage>
</organism>
<proteinExistence type="predicted"/>
<comment type="caution">
    <text evidence="2">The sequence shown here is derived from an EMBL/GenBank/DDBJ whole genome shotgun (WGS) entry which is preliminary data.</text>
</comment>
<feature type="domain" description="HipA N-terminal subdomain 1" evidence="1">
    <location>
        <begin position="5"/>
        <end position="56"/>
    </location>
</feature>
<accession>A0A317EL17</accession>
<dbReference type="AlphaFoldDB" id="A0A317EL17"/>
<gene>
    <name evidence="2" type="ORF">DHW03_08065</name>
</gene>
<dbReference type="RefSeq" id="WP_109925248.1">
    <property type="nucleotide sequence ID" value="NZ_QGNZ01000002.1"/>
</dbReference>
<dbReference type="InterPro" id="IPR017508">
    <property type="entry name" value="HipA_N1"/>
</dbReference>
<sequence>MQRGAVYCNGRLAGYIEKEDGYRFVYEQEYFDDPLTHAISITLPKTQKEFKSEQLFLFGRAFNGGHK</sequence>